<feature type="domain" description="SAC" evidence="2">
    <location>
        <begin position="128"/>
        <end position="395"/>
    </location>
</feature>
<dbReference type="PANTHER" id="PTHR45662">
    <property type="entry name" value="PHOSPHATIDYLINOSITIDE PHOSPHATASE SAC1"/>
    <property type="match status" value="1"/>
</dbReference>
<feature type="transmembrane region" description="Helical" evidence="1">
    <location>
        <begin position="491"/>
        <end position="510"/>
    </location>
</feature>
<dbReference type="Proteomes" id="UP001059546">
    <property type="component" value="Chromosome III"/>
</dbReference>
<gene>
    <name evidence="3" type="ORF">GPU96_03g05310</name>
</gene>
<dbReference type="PANTHER" id="PTHR45662:SF2">
    <property type="entry name" value="PHOSPHATIDYLINOSITOL-3-PHOSPHATASE SAC1"/>
    <property type="match status" value="1"/>
</dbReference>
<dbReference type="GO" id="GO:0046856">
    <property type="term" value="P:phosphatidylinositol dephosphorylation"/>
    <property type="evidence" value="ECO:0007669"/>
    <property type="project" value="TreeGrafter"/>
</dbReference>
<accession>A0A9Q9C9L0</accession>
<organism evidence="3 4">
    <name type="scientific">Encephalitozoon hellem</name>
    <name type="common">Microsporidian parasite</name>
    <dbReference type="NCBI Taxonomy" id="27973"/>
    <lineage>
        <taxon>Eukaryota</taxon>
        <taxon>Fungi</taxon>
        <taxon>Fungi incertae sedis</taxon>
        <taxon>Microsporidia</taxon>
        <taxon>Unikaryonidae</taxon>
        <taxon>Encephalitozoon</taxon>
    </lineage>
</organism>
<keyword evidence="1" id="KW-0812">Transmembrane</keyword>
<keyword evidence="1" id="KW-0472">Membrane</keyword>
<dbReference type="Pfam" id="PF02383">
    <property type="entry name" value="Syja_N"/>
    <property type="match status" value="1"/>
</dbReference>
<evidence type="ECO:0000259" key="2">
    <source>
        <dbReference type="PROSITE" id="PS50275"/>
    </source>
</evidence>
<feature type="transmembrane region" description="Helical" evidence="1">
    <location>
        <begin position="464"/>
        <end position="485"/>
    </location>
</feature>
<evidence type="ECO:0000256" key="1">
    <source>
        <dbReference type="SAM" id="Phobius"/>
    </source>
</evidence>
<name>A0A9Q9C9L0_ENCHE</name>
<sequence>MDMGINLKVTTSPEKVMLENITGGVSLTIERQRVDARRSICHSYGVYGIVTISKSSYLILVVDAIMRGMMHDHVVYEIKDVEIIQLKRGSSENFRNEMRAVRRFLGGNGVYFSTYPLYKAMSAKKDDDVDFLFNSLPLQKFVKHAGGQSTLFSIYCIQGFFGSVDVGPICLRLISRRSWRRTGARYFCRGSDTTGYVSNYVETEQIVYEGEKATSFLQVRGSIPLIWEHALGREYNPKIIISNQKVLHIADKVLRDKYGDVLYLNLIRSSGYEGNIHCAYKNELLGNNKKGVHFNFFEEGGIVQGSTREKFLGLIIEEAVTSFGYHGFGKLQSGVIRTNCIDCLDRTNISQFVIGELMFEKQISHFNIESKEHLFEQLKNLWYKNGNSLSMQYSGSFALKSHFLSRREQGVIDRMKDGAIGLHRYFVNRLCHGSLQVTYEILTTDLEGKSISSYRDNIRAIKTLFLILVLTTCTASWALTGIFVASFFLSVLTISAITVAIIVVFLDFLIQKPKGRRRQ</sequence>
<dbReference type="EMBL" id="CP075149">
    <property type="protein sequence ID" value="UTX42808.1"/>
    <property type="molecule type" value="Genomic_DNA"/>
</dbReference>
<protein>
    <submittedName>
        <fullName evidence="3">Phosphoinositide phosphatase SAC1</fullName>
    </submittedName>
</protein>
<keyword evidence="1" id="KW-1133">Transmembrane helix</keyword>
<reference evidence="3" key="1">
    <citation type="submission" date="2021-05" db="EMBL/GenBank/DDBJ databases">
        <title>Encephalitozoon hellem ATCC 50604 Complete Genome.</title>
        <authorList>
            <person name="Mascarenhas dos Santos A.C."/>
            <person name="Julian A.T."/>
            <person name="Pombert J.-F."/>
        </authorList>
    </citation>
    <scope>NUCLEOTIDE SEQUENCE</scope>
    <source>
        <strain evidence="3">ATCC 50604</strain>
    </source>
</reference>
<proteinExistence type="predicted"/>
<dbReference type="GO" id="GO:0043812">
    <property type="term" value="F:phosphatidylinositol-4-phosphate phosphatase activity"/>
    <property type="evidence" value="ECO:0007669"/>
    <property type="project" value="TreeGrafter"/>
</dbReference>
<evidence type="ECO:0000313" key="4">
    <source>
        <dbReference type="Proteomes" id="UP001059546"/>
    </source>
</evidence>
<dbReference type="GO" id="GO:0005783">
    <property type="term" value="C:endoplasmic reticulum"/>
    <property type="evidence" value="ECO:0007669"/>
    <property type="project" value="TreeGrafter"/>
</dbReference>
<dbReference type="PROSITE" id="PS50275">
    <property type="entry name" value="SAC"/>
    <property type="match status" value="1"/>
</dbReference>
<dbReference type="AlphaFoldDB" id="A0A9Q9C9L0"/>
<evidence type="ECO:0000313" key="3">
    <source>
        <dbReference type="EMBL" id="UTX42808.1"/>
    </source>
</evidence>
<dbReference type="InterPro" id="IPR002013">
    <property type="entry name" value="SAC_dom"/>
</dbReference>